<reference evidence="2 3" key="1">
    <citation type="journal article" date="2013" name="PLoS Genet.">
        <title>Genomic mechanisms accounting for the adaptation to parasitism in nematode-trapping fungi.</title>
        <authorList>
            <person name="Meerupati T."/>
            <person name="Andersson K.M."/>
            <person name="Friman E."/>
            <person name="Kumar D."/>
            <person name="Tunlid A."/>
            <person name="Ahren D."/>
        </authorList>
    </citation>
    <scope>NUCLEOTIDE SEQUENCE [LARGE SCALE GENOMIC DNA]</scope>
    <source>
        <strain evidence="2 3">CBS 200.50</strain>
    </source>
</reference>
<dbReference type="OrthoDB" id="62952at2759"/>
<dbReference type="AlphaFoldDB" id="S8AQE6"/>
<dbReference type="PANTHER" id="PTHR42085:SF2">
    <property type="entry name" value="F-BOX DOMAIN-CONTAINING PROTEIN"/>
    <property type="match status" value="1"/>
</dbReference>
<protein>
    <submittedName>
        <fullName evidence="2">Uncharacterized protein</fullName>
    </submittedName>
</protein>
<dbReference type="Proteomes" id="UP000015100">
    <property type="component" value="Unassembled WGS sequence"/>
</dbReference>
<keyword evidence="3" id="KW-1185">Reference proteome</keyword>
<dbReference type="EMBL" id="AQGS01000023">
    <property type="protein sequence ID" value="EPS45089.1"/>
    <property type="molecule type" value="Genomic_DNA"/>
</dbReference>
<reference evidence="3" key="2">
    <citation type="submission" date="2013-04" db="EMBL/GenBank/DDBJ databases">
        <title>Genomic mechanisms accounting for the adaptation to parasitism in nematode-trapping fungi.</title>
        <authorList>
            <person name="Ahren D.G."/>
        </authorList>
    </citation>
    <scope>NUCLEOTIDE SEQUENCE [LARGE SCALE GENOMIC DNA]</scope>
    <source>
        <strain evidence="3">CBS 200.50</strain>
    </source>
</reference>
<feature type="compositionally biased region" description="Basic and acidic residues" evidence="1">
    <location>
        <begin position="513"/>
        <end position="528"/>
    </location>
</feature>
<dbReference type="OMA" id="LKHHSPC"/>
<feature type="compositionally biased region" description="Basic residues" evidence="1">
    <location>
        <begin position="1"/>
        <end position="10"/>
    </location>
</feature>
<feature type="region of interest" description="Disordered" evidence="1">
    <location>
        <begin position="1"/>
        <end position="21"/>
    </location>
</feature>
<evidence type="ECO:0000256" key="1">
    <source>
        <dbReference type="SAM" id="MobiDB-lite"/>
    </source>
</evidence>
<dbReference type="PANTHER" id="PTHR42085">
    <property type="entry name" value="F-BOX DOMAIN-CONTAINING PROTEIN"/>
    <property type="match status" value="1"/>
</dbReference>
<dbReference type="InterPro" id="IPR038883">
    <property type="entry name" value="AN11006-like"/>
</dbReference>
<accession>S8AQE6</accession>
<proteinExistence type="predicted"/>
<name>S8AQE6_DACHA</name>
<dbReference type="HOGENOM" id="CLU_500589_0_0_1"/>
<organism evidence="2 3">
    <name type="scientific">Dactylellina haptotyla (strain CBS 200.50)</name>
    <name type="common">Nematode-trapping fungus</name>
    <name type="synonym">Monacrosporium haptotylum</name>
    <dbReference type="NCBI Taxonomy" id="1284197"/>
    <lineage>
        <taxon>Eukaryota</taxon>
        <taxon>Fungi</taxon>
        <taxon>Dikarya</taxon>
        <taxon>Ascomycota</taxon>
        <taxon>Pezizomycotina</taxon>
        <taxon>Orbiliomycetes</taxon>
        <taxon>Orbiliales</taxon>
        <taxon>Orbiliaceae</taxon>
        <taxon>Dactylellina</taxon>
    </lineage>
</organism>
<gene>
    <name evidence="2" type="ORF">H072_869</name>
</gene>
<feature type="region of interest" description="Disordered" evidence="1">
    <location>
        <begin position="501"/>
        <end position="544"/>
    </location>
</feature>
<sequence length="544" mass="62040">MKPSRSRSKQQRPVESDLHHQAKVRQNLSRQCFTEARTTNPVAAGTASTPETQTSGANRLPTEILLQIFGYLLTSTTPIIIDDFKKQDTLSSKRGYWNFTNKTSYNYIGASHGLFLASRYISDTALTVLYSNRFILRLRVNFTRTWLLSIGAENRARLVYLQLGIYSSISQTSWQHNLKRELLRLGADFAGMKRLRTVLYNAEWMHGSNLPSRENIPHDKLLPVERSEMVKFHEELLITYDETPRHATGVLITDTSPSGDPMPENPEVQSKLLSLPENILRRIIHFCHTETQISLFSTSNYYAVTRFPGMSFHDVVLKHHSPCFGYFSLFWVCKSLSELMREVVYTDTNFTLHNRAFAVMSNMVNPADVSRIPNLHLVLGDPNQERMVFIVLCLKGILHRLLKDESCIRRLEIKMNHFSVPYLSVLSPLLRHLRKDKECEVVIKAIDTEGRQPSDEGANEPYKLVESDISWMLDTDPTIVWAWMGRDKNWGHFGELNAQVTNGGENGAGGSVEDVKGKGKARDEGGDGKKKRKKVKDMLQKLKL</sequence>
<evidence type="ECO:0000313" key="2">
    <source>
        <dbReference type="EMBL" id="EPS45089.1"/>
    </source>
</evidence>
<comment type="caution">
    <text evidence="2">The sequence shown here is derived from an EMBL/GenBank/DDBJ whole genome shotgun (WGS) entry which is preliminary data.</text>
</comment>
<evidence type="ECO:0000313" key="3">
    <source>
        <dbReference type="Proteomes" id="UP000015100"/>
    </source>
</evidence>